<evidence type="ECO:0000313" key="3">
    <source>
        <dbReference type="EMBL" id="SFC19563.1"/>
    </source>
</evidence>
<dbReference type="Proteomes" id="UP000236729">
    <property type="component" value="Unassembled WGS sequence"/>
</dbReference>
<name>A0A1H6BX78_9PSEU</name>
<organism evidence="2 5">
    <name type="scientific">Saccharopolyspora kobensis</name>
    <dbReference type="NCBI Taxonomy" id="146035"/>
    <lineage>
        <taxon>Bacteria</taxon>
        <taxon>Bacillati</taxon>
        <taxon>Actinomycetota</taxon>
        <taxon>Actinomycetes</taxon>
        <taxon>Pseudonocardiales</taxon>
        <taxon>Pseudonocardiaceae</taxon>
        <taxon>Saccharopolyspora</taxon>
    </lineage>
</organism>
<keyword evidence="4" id="KW-1185">Reference proteome</keyword>
<reference evidence="2" key="2">
    <citation type="submission" date="2016-10" db="EMBL/GenBank/DDBJ databases">
        <authorList>
            <person name="de Groot N.N."/>
        </authorList>
    </citation>
    <scope>NUCLEOTIDE SEQUENCE [LARGE SCALE GENOMIC DNA]</scope>
    <source>
        <strain evidence="2">ATCC 20501</strain>
    </source>
</reference>
<evidence type="ECO:0000313" key="2">
    <source>
        <dbReference type="EMBL" id="SEG65299.1"/>
    </source>
</evidence>
<feature type="region of interest" description="Disordered" evidence="1">
    <location>
        <begin position="1"/>
        <end position="22"/>
    </location>
</feature>
<protein>
    <submittedName>
        <fullName evidence="2">Uncharacterized protein</fullName>
    </submittedName>
</protein>
<gene>
    <name evidence="2" type="ORF">SAMN02982929_02927</name>
    <name evidence="3" type="ORF">SAMN05216506_101166</name>
</gene>
<dbReference type="EMBL" id="FNVB01000004">
    <property type="protein sequence ID" value="SEG65299.1"/>
    <property type="molecule type" value="Genomic_DNA"/>
</dbReference>
<dbReference type="Proteomes" id="UP000199690">
    <property type="component" value="Unassembled WGS sequence"/>
</dbReference>
<reference evidence="4 5" key="1">
    <citation type="submission" date="2016-10" db="EMBL/GenBank/DDBJ databases">
        <authorList>
            <person name="Varghese N."/>
            <person name="Submissions S."/>
        </authorList>
    </citation>
    <scope>NUCLEOTIDE SEQUENCE [LARGE SCALE GENOMIC DNA]</scope>
    <source>
        <strain evidence="5">ATCC 20501</strain>
        <strain evidence="3 4">CGMCC 4.3529</strain>
    </source>
</reference>
<dbReference type="EMBL" id="FOME01000001">
    <property type="protein sequence ID" value="SFC19563.1"/>
    <property type="molecule type" value="Genomic_DNA"/>
</dbReference>
<accession>A0A1H6BX78</accession>
<evidence type="ECO:0000256" key="1">
    <source>
        <dbReference type="SAM" id="MobiDB-lite"/>
    </source>
</evidence>
<dbReference type="AlphaFoldDB" id="A0A1H6BX78"/>
<proteinExistence type="predicted"/>
<feature type="compositionally biased region" description="Polar residues" evidence="1">
    <location>
        <begin position="11"/>
        <end position="20"/>
    </location>
</feature>
<evidence type="ECO:0000313" key="4">
    <source>
        <dbReference type="Proteomes" id="UP000199690"/>
    </source>
</evidence>
<accession>A0A1I1HDJ6</accession>
<evidence type="ECO:0000313" key="5">
    <source>
        <dbReference type="Proteomes" id="UP000236729"/>
    </source>
</evidence>
<sequence length="107" mass="11207">MTPVREVPTPTWDQRTGGTTKSEDWGLQVRTSTRLLGAAAATAALLAIGSPAFADSYDNDGINLLNDNNVSLLPIQLCGNNVGVLALVAPIGSPQVNYCVNAPIWEG</sequence>